<gene>
    <name evidence="2" type="ORF">D3227_37930</name>
</gene>
<name>A0A3A5JUT1_9HYPH</name>
<protein>
    <submittedName>
        <fullName evidence="2">Uncharacterized protein</fullName>
    </submittedName>
</protein>
<evidence type="ECO:0000256" key="1">
    <source>
        <dbReference type="SAM" id="MobiDB-lite"/>
    </source>
</evidence>
<dbReference type="RefSeq" id="WP_120019177.1">
    <property type="nucleotide sequence ID" value="NZ_QZWZ01000078.1"/>
</dbReference>
<comment type="caution">
    <text evidence="2">The sequence shown here is derived from an EMBL/GenBank/DDBJ whole genome shotgun (WGS) entry which is preliminary data.</text>
</comment>
<keyword evidence="3" id="KW-1185">Reference proteome</keyword>
<sequence>MNIIDIVTSLLSSVPRPRAGRPLPLALREGSSPKAETAKPARGAADAATKARPAAGRRARIGWAAERRTAEDQPATEMAAIADELSDQEAGDRIWWSPGADRAP</sequence>
<organism evidence="2 3">
    <name type="scientific">Mesorhizobium waimense</name>
    <dbReference type="NCBI Taxonomy" id="1300307"/>
    <lineage>
        <taxon>Bacteria</taxon>
        <taxon>Pseudomonadati</taxon>
        <taxon>Pseudomonadota</taxon>
        <taxon>Alphaproteobacteria</taxon>
        <taxon>Hyphomicrobiales</taxon>
        <taxon>Phyllobacteriaceae</taxon>
        <taxon>Mesorhizobium</taxon>
    </lineage>
</organism>
<feature type="region of interest" description="Disordered" evidence="1">
    <location>
        <begin position="15"/>
        <end position="104"/>
    </location>
</feature>
<feature type="compositionally biased region" description="Low complexity" evidence="1">
    <location>
        <begin position="15"/>
        <end position="28"/>
    </location>
</feature>
<dbReference type="AlphaFoldDB" id="A0A3A5JUT1"/>
<proteinExistence type="predicted"/>
<feature type="compositionally biased region" description="Low complexity" evidence="1">
    <location>
        <begin position="41"/>
        <end position="54"/>
    </location>
</feature>
<dbReference type="EMBL" id="QZWZ01000078">
    <property type="protein sequence ID" value="RJT24063.1"/>
    <property type="molecule type" value="Genomic_DNA"/>
</dbReference>
<reference evidence="2 3" key="1">
    <citation type="submission" date="2018-09" db="EMBL/GenBank/DDBJ databases">
        <title>Mesorhizobium carmichaelinearum sp. nov. isolated from Carmichaelinea spp. root nodules in New Zealand.</title>
        <authorList>
            <person name="De Meyer S.E."/>
        </authorList>
    </citation>
    <scope>NUCLEOTIDE SEQUENCE [LARGE SCALE GENOMIC DNA]</scope>
    <source>
        <strain evidence="2 3">ICMP19557</strain>
    </source>
</reference>
<accession>A0A3A5JUT1</accession>
<evidence type="ECO:0000313" key="2">
    <source>
        <dbReference type="EMBL" id="RJT24063.1"/>
    </source>
</evidence>
<evidence type="ECO:0000313" key="3">
    <source>
        <dbReference type="Proteomes" id="UP000272706"/>
    </source>
</evidence>
<dbReference type="Proteomes" id="UP000272706">
    <property type="component" value="Unassembled WGS sequence"/>
</dbReference>